<dbReference type="EMBL" id="JAAVTX010000001">
    <property type="protein sequence ID" value="NKE43357.1"/>
    <property type="molecule type" value="Genomic_DNA"/>
</dbReference>
<organism evidence="2 3">
    <name type="scientific">Falsiroseomonas frigidaquae</name>
    <dbReference type="NCBI Taxonomy" id="487318"/>
    <lineage>
        <taxon>Bacteria</taxon>
        <taxon>Pseudomonadati</taxon>
        <taxon>Pseudomonadota</taxon>
        <taxon>Alphaproteobacteria</taxon>
        <taxon>Acetobacterales</taxon>
        <taxon>Roseomonadaceae</taxon>
        <taxon>Falsiroseomonas</taxon>
    </lineage>
</organism>
<dbReference type="PANTHER" id="PTHR46732:SF8">
    <property type="entry name" value="ATP-DEPENDENT PROTEASE LA (LON) DOMAIN PROTEIN"/>
    <property type="match status" value="1"/>
</dbReference>
<dbReference type="SUPFAM" id="SSF88697">
    <property type="entry name" value="PUA domain-like"/>
    <property type="match status" value="1"/>
</dbReference>
<sequence length="219" mass="23951">MSAFHPAFDALPSEIPIFPLAGALMLPGGRLPLNIFEPRYLAMTEDALAGGRFLGMVQPDPGLPRTEIGSQIYQVGCLGRLTSFAETDDGRFLITLTGIIRYRIIEEVGLRRGYRRARVEYGDYAPDLMLDGPAPQIDRGALLAALRVYFKARGIEANWEAVEGTGDAMLVTTLCMLCPFEVAEKQALLESRSTETRAEMLVALMQMGSHGMAPEGRPS</sequence>
<evidence type="ECO:0000259" key="1">
    <source>
        <dbReference type="PROSITE" id="PS51787"/>
    </source>
</evidence>
<dbReference type="InterPro" id="IPR003111">
    <property type="entry name" value="Lon_prtase_N"/>
</dbReference>
<protein>
    <submittedName>
        <fullName evidence="2">Peptidase S16</fullName>
    </submittedName>
</protein>
<evidence type="ECO:0000313" key="2">
    <source>
        <dbReference type="EMBL" id="NKE43357.1"/>
    </source>
</evidence>
<reference evidence="2 3" key="1">
    <citation type="submission" date="2020-03" db="EMBL/GenBank/DDBJ databases">
        <title>Roseomonas selenitidurans sp. nov. isolated from soil.</title>
        <authorList>
            <person name="Liu H."/>
        </authorList>
    </citation>
    <scope>NUCLEOTIDE SEQUENCE [LARGE SCALE GENOMIC DNA]</scope>
    <source>
        <strain evidence="2 3">JCM 15073</strain>
    </source>
</reference>
<comment type="caution">
    <text evidence="2">The sequence shown here is derived from an EMBL/GenBank/DDBJ whole genome shotgun (WGS) entry which is preliminary data.</text>
</comment>
<dbReference type="PANTHER" id="PTHR46732">
    <property type="entry name" value="ATP-DEPENDENT PROTEASE LA (LON) DOMAIN PROTEIN"/>
    <property type="match status" value="1"/>
</dbReference>
<keyword evidence="3" id="KW-1185">Reference proteome</keyword>
<name>A0ABX1EWA5_9PROT</name>
<accession>A0ABX1EWA5</accession>
<gene>
    <name evidence="2" type="ORF">HB662_01105</name>
</gene>
<feature type="domain" description="Lon N-terminal" evidence="1">
    <location>
        <begin position="15"/>
        <end position="209"/>
    </location>
</feature>
<dbReference type="RefSeq" id="WP_168046291.1">
    <property type="nucleotide sequence ID" value="NZ_JAATJR010000001.1"/>
</dbReference>
<evidence type="ECO:0000313" key="3">
    <source>
        <dbReference type="Proteomes" id="UP000765160"/>
    </source>
</evidence>
<dbReference type="Proteomes" id="UP000765160">
    <property type="component" value="Unassembled WGS sequence"/>
</dbReference>
<dbReference type="InterPro" id="IPR046336">
    <property type="entry name" value="Lon_prtase_N_sf"/>
</dbReference>
<dbReference type="Pfam" id="PF02190">
    <property type="entry name" value="LON_substr_bdg"/>
    <property type="match status" value="1"/>
</dbReference>
<dbReference type="PROSITE" id="PS51787">
    <property type="entry name" value="LON_N"/>
    <property type="match status" value="1"/>
</dbReference>
<proteinExistence type="predicted"/>
<dbReference type="SMART" id="SM00464">
    <property type="entry name" value="LON"/>
    <property type="match status" value="1"/>
</dbReference>
<dbReference type="Gene3D" id="2.30.130.40">
    <property type="entry name" value="LON domain-like"/>
    <property type="match status" value="1"/>
</dbReference>
<dbReference type="InterPro" id="IPR015947">
    <property type="entry name" value="PUA-like_sf"/>
</dbReference>